<feature type="domain" description="HMA" evidence="1">
    <location>
        <begin position="4"/>
        <end position="61"/>
    </location>
</feature>
<evidence type="ECO:0000259" key="1">
    <source>
        <dbReference type="Pfam" id="PF00403"/>
    </source>
</evidence>
<dbReference type="OrthoDB" id="9813965at2"/>
<dbReference type="InterPro" id="IPR006121">
    <property type="entry name" value="HMA_dom"/>
</dbReference>
<dbReference type="InterPro" id="IPR036163">
    <property type="entry name" value="HMA_dom_sf"/>
</dbReference>
<dbReference type="Pfam" id="PF00403">
    <property type="entry name" value="HMA"/>
    <property type="match status" value="1"/>
</dbReference>
<dbReference type="SUPFAM" id="SSF55008">
    <property type="entry name" value="HMA, heavy metal-associated domain"/>
    <property type="match status" value="1"/>
</dbReference>
<organism evidence="2 3">
    <name type="scientific">Caenimonas sedimenti</name>
    <dbReference type="NCBI Taxonomy" id="2596921"/>
    <lineage>
        <taxon>Bacteria</taxon>
        <taxon>Pseudomonadati</taxon>
        <taxon>Pseudomonadota</taxon>
        <taxon>Betaproteobacteria</taxon>
        <taxon>Burkholderiales</taxon>
        <taxon>Comamonadaceae</taxon>
        <taxon>Caenimonas</taxon>
    </lineage>
</organism>
<dbReference type="Gene3D" id="3.30.70.100">
    <property type="match status" value="1"/>
</dbReference>
<dbReference type="AlphaFoldDB" id="A0A562ZXX6"/>
<keyword evidence="3" id="KW-1185">Reference proteome</keyword>
<reference evidence="2 3" key="1">
    <citation type="submission" date="2019-07" db="EMBL/GenBank/DDBJ databases">
        <title>Caenimonas sedimenti sp. nov., isolated from activated sludge.</title>
        <authorList>
            <person name="Xu J."/>
        </authorList>
    </citation>
    <scope>NUCLEOTIDE SEQUENCE [LARGE SCALE GENOMIC DNA]</scope>
    <source>
        <strain evidence="2 3">HX-9-20</strain>
    </source>
</reference>
<evidence type="ECO:0000313" key="2">
    <source>
        <dbReference type="EMBL" id="TWO73004.1"/>
    </source>
</evidence>
<dbReference type="RefSeq" id="WP_145890391.1">
    <property type="nucleotide sequence ID" value="NZ_VOBQ01000002.1"/>
</dbReference>
<accession>A0A562ZXX6</accession>
<evidence type="ECO:0000313" key="3">
    <source>
        <dbReference type="Proteomes" id="UP000318199"/>
    </source>
</evidence>
<dbReference type="GO" id="GO:0046872">
    <property type="term" value="F:metal ion binding"/>
    <property type="evidence" value="ECO:0007669"/>
    <property type="project" value="InterPro"/>
</dbReference>
<dbReference type="Proteomes" id="UP000318199">
    <property type="component" value="Unassembled WGS sequence"/>
</dbReference>
<gene>
    <name evidence="2" type="ORF">FN976_01845</name>
</gene>
<comment type="caution">
    <text evidence="2">The sequence shown here is derived from an EMBL/GenBank/DDBJ whole genome shotgun (WGS) entry which is preliminary data.</text>
</comment>
<dbReference type="CDD" id="cd00371">
    <property type="entry name" value="HMA"/>
    <property type="match status" value="1"/>
</dbReference>
<name>A0A562ZXX6_9BURK</name>
<dbReference type="EMBL" id="VOBQ01000002">
    <property type="protein sequence ID" value="TWO73004.1"/>
    <property type="molecule type" value="Genomic_DNA"/>
</dbReference>
<sequence length="63" mass="6836">MHELNVPNMNCGGCAKSVARAISAVDPAAKVEFDLREKKVMIESESGRERFDAALAAAWFKPA</sequence>
<protein>
    <submittedName>
        <fullName evidence="2">Heavy-metal-associated domain-containing protein</fullName>
    </submittedName>
</protein>
<proteinExistence type="predicted"/>